<dbReference type="Gene3D" id="3.40.50.2300">
    <property type="match status" value="1"/>
</dbReference>
<keyword evidence="2" id="KW-0902">Two-component regulatory system</keyword>
<gene>
    <name evidence="10" type="ORF">BCS93_09870</name>
</gene>
<dbReference type="InterPro" id="IPR001867">
    <property type="entry name" value="OmpR/PhoB-type_DNA-bd"/>
</dbReference>
<dbReference type="SMART" id="SM00448">
    <property type="entry name" value="REC"/>
    <property type="match status" value="1"/>
</dbReference>
<dbReference type="InterPro" id="IPR016032">
    <property type="entry name" value="Sig_transdc_resp-reg_C-effctor"/>
</dbReference>
<dbReference type="Proteomes" id="UP000235611">
    <property type="component" value="Unassembled WGS sequence"/>
</dbReference>
<evidence type="ECO:0000256" key="1">
    <source>
        <dbReference type="ARBA" id="ARBA00022553"/>
    </source>
</evidence>
<evidence type="ECO:0000313" key="11">
    <source>
        <dbReference type="Proteomes" id="UP000235611"/>
    </source>
</evidence>
<dbReference type="RefSeq" id="WP_102477709.1">
    <property type="nucleotide sequence ID" value="NZ_MDBN01000051.1"/>
</dbReference>
<protein>
    <submittedName>
        <fullName evidence="10">DNA-binding response regulator</fullName>
    </submittedName>
</protein>
<comment type="caution">
    <text evidence="10">The sequence shown here is derived from an EMBL/GenBank/DDBJ whole genome shotgun (WGS) entry which is preliminary data.</text>
</comment>
<dbReference type="InterPro" id="IPR011006">
    <property type="entry name" value="CheY-like_superfamily"/>
</dbReference>
<name>A0AAP8MW93_9VIBR</name>
<dbReference type="InterPro" id="IPR036388">
    <property type="entry name" value="WH-like_DNA-bd_sf"/>
</dbReference>
<dbReference type="CDD" id="cd00383">
    <property type="entry name" value="trans_reg_C"/>
    <property type="match status" value="1"/>
</dbReference>
<dbReference type="PANTHER" id="PTHR48111:SF41">
    <property type="entry name" value="TRANSCRIPTIONAL REGULATORY PROTEIN CUSR-RELATED"/>
    <property type="match status" value="1"/>
</dbReference>
<evidence type="ECO:0000256" key="4">
    <source>
        <dbReference type="ARBA" id="ARBA00023125"/>
    </source>
</evidence>
<feature type="domain" description="OmpR/PhoB-type" evidence="9">
    <location>
        <begin position="128"/>
        <end position="226"/>
    </location>
</feature>
<keyword evidence="4 7" id="KW-0238">DNA-binding</keyword>
<dbReference type="PROSITE" id="PS51755">
    <property type="entry name" value="OMPR_PHOB"/>
    <property type="match status" value="1"/>
</dbReference>
<organism evidence="10 11">
    <name type="scientific">Vibrio breoganii</name>
    <dbReference type="NCBI Taxonomy" id="553239"/>
    <lineage>
        <taxon>Bacteria</taxon>
        <taxon>Pseudomonadati</taxon>
        <taxon>Pseudomonadota</taxon>
        <taxon>Gammaproteobacteria</taxon>
        <taxon>Vibrionales</taxon>
        <taxon>Vibrionaceae</taxon>
        <taxon>Vibrio</taxon>
    </lineage>
</organism>
<dbReference type="SUPFAM" id="SSF46894">
    <property type="entry name" value="C-terminal effector domain of the bipartite response regulators"/>
    <property type="match status" value="1"/>
</dbReference>
<dbReference type="FunFam" id="1.10.10.10:FF:000005">
    <property type="entry name" value="Two-component system response regulator"/>
    <property type="match status" value="1"/>
</dbReference>
<dbReference type="EMBL" id="MDBO01000067">
    <property type="protein sequence ID" value="PMP10729.1"/>
    <property type="molecule type" value="Genomic_DNA"/>
</dbReference>
<evidence type="ECO:0000313" key="10">
    <source>
        <dbReference type="EMBL" id="PMP10729.1"/>
    </source>
</evidence>
<dbReference type="GO" id="GO:0032993">
    <property type="term" value="C:protein-DNA complex"/>
    <property type="evidence" value="ECO:0007669"/>
    <property type="project" value="TreeGrafter"/>
</dbReference>
<feature type="modified residue" description="4-aspartylphosphate" evidence="6">
    <location>
        <position position="51"/>
    </location>
</feature>
<evidence type="ECO:0000256" key="6">
    <source>
        <dbReference type="PROSITE-ProRule" id="PRU00169"/>
    </source>
</evidence>
<feature type="domain" description="Response regulatory" evidence="8">
    <location>
        <begin position="2"/>
        <end position="116"/>
    </location>
</feature>
<dbReference type="AlphaFoldDB" id="A0AAP8MW93"/>
<reference evidence="11" key="1">
    <citation type="submission" date="2016-07" db="EMBL/GenBank/DDBJ databases">
        <title>Nontailed viruses are major unrecognized killers of bacteria in the ocean.</title>
        <authorList>
            <person name="Kauffman K."/>
            <person name="Hussain F."/>
            <person name="Yang J."/>
            <person name="Arevalo P."/>
            <person name="Brown J."/>
            <person name="Cutler M."/>
            <person name="Kelly L."/>
            <person name="Polz M.F."/>
        </authorList>
    </citation>
    <scope>NUCLEOTIDE SEQUENCE [LARGE SCALE GENOMIC DNA]</scope>
    <source>
        <strain evidence="11">10N.222.49.A5</strain>
    </source>
</reference>
<dbReference type="Pfam" id="PF00072">
    <property type="entry name" value="Response_reg"/>
    <property type="match status" value="1"/>
</dbReference>
<keyword evidence="5" id="KW-0804">Transcription</keyword>
<accession>A0AAP8MW93</accession>
<dbReference type="GO" id="GO:0005829">
    <property type="term" value="C:cytosol"/>
    <property type="evidence" value="ECO:0007669"/>
    <property type="project" value="TreeGrafter"/>
</dbReference>
<proteinExistence type="predicted"/>
<dbReference type="Pfam" id="PF00486">
    <property type="entry name" value="Trans_reg_C"/>
    <property type="match status" value="1"/>
</dbReference>
<feature type="DNA-binding region" description="OmpR/PhoB-type" evidence="7">
    <location>
        <begin position="128"/>
        <end position="226"/>
    </location>
</feature>
<dbReference type="PANTHER" id="PTHR48111">
    <property type="entry name" value="REGULATOR OF RPOS"/>
    <property type="match status" value="1"/>
</dbReference>
<keyword evidence="3" id="KW-0805">Transcription regulation</keyword>
<evidence type="ECO:0000259" key="8">
    <source>
        <dbReference type="PROSITE" id="PS50110"/>
    </source>
</evidence>
<evidence type="ECO:0000256" key="5">
    <source>
        <dbReference type="ARBA" id="ARBA00023163"/>
    </source>
</evidence>
<keyword evidence="1 6" id="KW-0597">Phosphoprotein</keyword>
<sequence>MKVLVIEDDKDTREYLCQSLKQQGYEVDNADNGQDGLFLALEGEYQVIVLDRMLPSIDGLTVLSTLRAANTTARVLILSALDSVDERVKGLKQGGDDYLTKPFALAELIARVEILASRAVSSSAPSIQSQLRNGHIQLDLLSQEVFVASQKVNLQAKEFKLLRYLVEHAGQVVTRSLLFEAVWDYNFDPQTNVIDVHIARLRKKLEIEGQPNLIETVRGAGYRMVKRHE</sequence>
<dbReference type="SUPFAM" id="SSF52172">
    <property type="entry name" value="CheY-like"/>
    <property type="match status" value="1"/>
</dbReference>
<dbReference type="InterPro" id="IPR001789">
    <property type="entry name" value="Sig_transdc_resp-reg_receiver"/>
</dbReference>
<dbReference type="Gene3D" id="6.10.250.690">
    <property type="match status" value="1"/>
</dbReference>
<evidence type="ECO:0000256" key="2">
    <source>
        <dbReference type="ARBA" id="ARBA00023012"/>
    </source>
</evidence>
<evidence type="ECO:0000259" key="9">
    <source>
        <dbReference type="PROSITE" id="PS51755"/>
    </source>
</evidence>
<dbReference type="GO" id="GO:0006355">
    <property type="term" value="P:regulation of DNA-templated transcription"/>
    <property type="evidence" value="ECO:0007669"/>
    <property type="project" value="InterPro"/>
</dbReference>
<evidence type="ECO:0000256" key="7">
    <source>
        <dbReference type="PROSITE-ProRule" id="PRU01091"/>
    </source>
</evidence>
<dbReference type="PROSITE" id="PS50110">
    <property type="entry name" value="RESPONSE_REGULATORY"/>
    <property type="match status" value="1"/>
</dbReference>
<dbReference type="Gene3D" id="1.10.10.10">
    <property type="entry name" value="Winged helix-like DNA-binding domain superfamily/Winged helix DNA-binding domain"/>
    <property type="match status" value="1"/>
</dbReference>
<dbReference type="InterPro" id="IPR039420">
    <property type="entry name" value="WalR-like"/>
</dbReference>
<dbReference type="SMART" id="SM00862">
    <property type="entry name" value="Trans_reg_C"/>
    <property type="match status" value="1"/>
</dbReference>
<dbReference type="GO" id="GO:0000976">
    <property type="term" value="F:transcription cis-regulatory region binding"/>
    <property type="evidence" value="ECO:0007669"/>
    <property type="project" value="TreeGrafter"/>
</dbReference>
<dbReference type="GO" id="GO:0000156">
    <property type="term" value="F:phosphorelay response regulator activity"/>
    <property type="evidence" value="ECO:0007669"/>
    <property type="project" value="TreeGrafter"/>
</dbReference>
<evidence type="ECO:0000256" key="3">
    <source>
        <dbReference type="ARBA" id="ARBA00023015"/>
    </source>
</evidence>